<feature type="transmembrane region" description="Helical" evidence="8">
    <location>
        <begin position="230"/>
        <end position="253"/>
    </location>
</feature>
<keyword evidence="7" id="KW-0325">Glycoprotein</keyword>
<dbReference type="SUPFAM" id="SSF53850">
    <property type="entry name" value="Periplasmic binding protein-like II"/>
    <property type="match status" value="1"/>
</dbReference>
<evidence type="ECO:0000256" key="4">
    <source>
        <dbReference type="ARBA" id="ARBA00022989"/>
    </source>
</evidence>
<evidence type="ECO:0000256" key="5">
    <source>
        <dbReference type="ARBA" id="ARBA00023136"/>
    </source>
</evidence>
<evidence type="ECO:0008006" key="11">
    <source>
        <dbReference type="Google" id="ProtNLM"/>
    </source>
</evidence>
<protein>
    <recommendedName>
        <fullName evidence="11">Ionotropic glutamate receptor C-terminal domain-containing protein</fullName>
    </recommendedName>
</protein>
<dbReference type="PANTHER" id="PTHR42643:SF32">
    <property type="entry name" value="IONOTROPIC RECEPTOR 31A, ISOFORM C-RELATED"/>
    <property type="match status" value="1"/>
</dbReference>
<evidence type="ECO:0000313" key="10">
    <source>
        <dbReference type="Proteomes" id="UP001307889"/>
    </source>
</evidence>
<dbReference type="PANTHER" id="PTHR42643">
    <property type="entry name" value="IONOTROPIC RECEPTOR 20A-RELATED"/>
    <property type="match status" value="1"/>
</dbReference>
<keyword evidence="6" id="KW-0675">Receptor</keyword>
<dbReference type="InterPro" id="IPR052192">
    <property type="entry name" value="Insect_Ionotropic_Sensory_Rcpt"/>
</dbReference>
<keyword evidence="3 8" id="KW-0812">Transmembrane</keyword>
<dbReference type="Proteomes" id="UP001307889">
    <property type="component" value="Chromosome 4"/>
</dbReference>
<evidence type="ECO:0000256" key="1">
    <source>
        <dbReference type="ARBA" id="ARBA00004651"/>
    </source>
</evidence>
<keyword evidence="10" id="KW-1185">Reference proteome</keyword>
<evidence type="ECO:0000256" key="3">
    <source>
        <dbReference type="ARBA" id="ARBA00022692"/>
    </source>
</evidence>
<organism evidence="9 10">
    <name type="scientific">Nesidiocoris tenuis</name>
    <dbReference type="NCBI Taxonomy" id="355587"/>
    <lineage>
        <taxon>Eukaryota</taxon>
        <taxon>Metazoa</taxon>
        <taxon>Ecdysozoa</taxon>
        <taxon>Arthropoda</taxon>
        <taxon>Hexapoda</taxon>
        <taxon>Insecta</taxon>
        <taxon>Pterygota</taxon>
        <taxon>Neoptera</taxon>
        <taxon>Paraneoptera</taxon>
        <taxon>Hemiptera</taxon>
        <taxon>Heteroptera</taxon>
        <taxon>Panheteroptera</taxon>
        <taxon>Cimicomorpha</taxon>
        <taxon>Miridae</taxon>
        <taxon>Dicyphina</taxon>
        <taxon>Nesidiocoris</taxon>
    </lineage>
</organism>
<evidence type="ECO:0000256" key="6">
    <source>
        <dbReference type="ARBA" id="ARBA00023170"/>
    </source>
</evidence>
<proteinExistence type="predicted"/>
<sequence length="462" mass="52293">MTWNSSHGLEMLKDPGPKLLPGVTVRGSISLKDSRTRNDELLQTLEDVDREFVDDNLMKFSFVLHNLLKTVYNFDWELHLTGLESVHRVYATVNGSINYDMNGTQFGSLSNLSDDVGLYPAEFLPSGLDTFEYLPPLLKFRQAFVFSSPQTYLEPYVLYTQFSGSVWGVSLCLALIATFVASFSLKTIYPENCEEHNEASVPSSVLVVVGAFAQQGLGKTYDSISLRIAHLSLLILTTLLYMFYNTGLLIYMLNPSQKEVRSFPELADKKETIAAHDTPYNRYQLGGNYSRPTEWFYHNCETESEGCRVNIEYYDLETGGGKIKNENAAYFGYVSNVYGILDDMTSDREKIDLREVAVHKPFLVGTFVRKNFLFKEQFFRGLLLLREAGILCHEDRKWNAKKPAPIAEPNFVSASLYSTNVAFGVLFVGLALSILTVAFEICATRYRISRIEIRSKHHGIES</sequence>
<dbReference type="EMBL" id="AP028912">
    <property type="protein sequence ID" value="BES93295.1"/>
    <property type="molecule type" value="Genomic_DNA"/>
</dbReference>
<evidence type="ECO:0000256" key="8">
    <source>
        <dbReference type="SAM" id="Phobius"/>
    </source>
</evidence>
<feature type="transmembrane region" description="Helical" evidence="8">
    <location>
        <begin position="166"/>
        <end position="189"/>
    </location>
</feature>
<evidence type="ECO:0000256" key="7">
    <source>
        <dbReference type="ARBA" id="ARBA00023180"/>
    </source>
</evidence>
<reference evidence="9 10" key="1">
    <citation type="submission" date="2023-09" db="EMBL/GenBank/DDBJ databases">
        <title>Nesidiocoris tenuis whole genome shotgun sequence.</title>
        <authorList>
            <person name="Shibata T."/>
            <person name="Shimoda M."/>
            <person name="Kobayashi T."/>
            <person name="Uehara T."/>
        </authorList>
    </citation>
    <scope>NUCLEOTIDE SEQUENCE [LARGE SCALE GENOMIC DNA]</scope>
    <source>
        <strain evidence="9 10">Japan</strain>
    </source>
</reference>
<name>A0ABN7AM33_9HEMI</name>
<evidence type="ECO:0000313" key="9">
    <source>
        <dbReference type="EMBL" id="BES93295.1"/>
    </source>
</evidence>
<keyword evidence="4 8" id="KW-1133">Transmembrane helix</keyword>
<dbReference type="Gene3D" id="1.10.287.70">
    <property type="match status" value="1"/>
</dbReference>
<accession>A0ABN7AM33</accession>
<keyword evidence="5 8" id="KW-0472">Membrane</keyword>
<comment type="subcellular location">
    <subcellularLocation>
        <location evidence="1">Cell membrane</location>
        <topology evidence="1">Multi-pass membrane protein</topology>
    </subcellularLocation>
</comment>
<feature type="transmembrane region" description="Helical" evidence="8">
    <location>
        <begin position="421"/>
        <end position="446"/>
    </location>
</feature>
<gene>
    <name evidence="9" type="ORF">NTJ_06104</name>
</gene>
<keyword evidence="2" id="KW-1003">Cell membrane</keyword>
<evidence type="ECO:0000256" key="2">
    <source>
        <dbReference type="ARBA" id="ARBA00022475"/>
    </source>
</evidence>